<sequence>MKTSYVSTLNAAINNIKIKKSKKIVAGKGDSITVFHNADGALGLTIALPDTDNSLVHFYRYGVNKNQPEKLYKSECLYSRREHFEYQDWLIRTITDEFTESECTLEQILGRK</sequence>
<name>A0A0B1R390_9GAMM</name>
<evidence type="ECO:0000313" key="1">
    <source>
        <dbReference type="EMBL" id="KHJ65622.1"/>
    </source>
</evidence>
<dbReference type="AlphaFoldDB" id="A0A0B1R390"/>
<dbReference type="RefSeq" id="WP_039336283.1">
    <property type="nucleotide sequence ID" value="NZ_JTJJ01000119.1"/>
</dbReference>
<dbReference type="EMBL" id="JTJJ01000119">
    <property type="protein sequence ID" value="KHJ65622.1"/>
    <property type="molecule type" value="Genomic_DNA"/>
</dbReference>
<evidence type="ECO:0000313" key="2">
    <source>
        <dbReference type="Proteomes" id="UP000030853"/>
    </source>
</evidence>
<protein>
    <submittedName>
        <fullName evidence="1">Uncharacterized protein</fullName>
    </submittedName>
</protein>
<dbReference type="Proteomes" id="UP000030853">
    <property type="component" value="Unassembled WGS sequence"/>
</dbReference>
<reference evidence="1 2" key="1">
    <citation type="submission" date="2014-11" db="EMBL/GenBank/DDBJ databases">
        <title>Genome sequencing of Pantoea rodasii ND03.</title>
        <authorList>
            <person name="Muhamad Yunos N.Y."/>
            <person name="Chan K.-G."/>
        </authorList>
    </citation>
    <scope>NUCLEOTIDE SEQUENCE [LARGE SCALE GENOMIC DNA]</scope>
    <source>
        <strain evidence="1 2">ND03</strain>
    </source>
</reference>
<organism evidence="1 2">
    <name type="scientific">Pantoea rodasii</name>
    <dbReference type="NCBI Taxonomy" id="1076549"/>
    <lineage>
        <taxon>Bacteria</taxon>
        <taxon>Pseudomonadati</taxon>
        <taxon>Pseudomonadota</taxon>
        <taxon>Gammaproteobacteria</taxon>
        <taxon>Enterobacterales</taxon>
        <taxon>Erwiniaceae</taxon>
        <taxon>Pantoea</taxon>
    </lineage>
</organism>
<accession>A0A0B1R390</accession>
<gene>
    <name evidence="1" type="ORF">QU24_23815</name>
</gene>
<comment type="caution">
    <text evidence="1">The sequence shown here is derived from an EMBL/GenBank/DDBJ whole genome shotgun (WGS) entry which is preliminary data.</text>
</comment>
<proteinExistence type="predicted"/>